<comment type="subcellular location">
    <subcellularLocation>
        <location evidence="1 6">Bacterial flagellum basal body</location>
    </subcellularLocation>
</comment>
<dbReference type="NCBIfam" id="NF004654">
    <property type="entry name" value="PRK06004.1"/>
    <property type="match status" value="1"/>
</dbReference>
<keyword evidence="7" id="KW-0969">Cilium</keyword>
<dbReference type="RefSeq" id="WP_127188072.1">
    <property type="nucleotide sequence ID" value="NZ_RZNJ01000002.1"/>
</dbReference>
<evidence type="ECO:0000256" key="3">
    <source>
        <dbReference type="ARBA" id="ARBA00014376"/>
    </source>
</evidence>
<comment type="function">
    <text evidence="5 6">Structural component of flagellum, the bacterial motility apparatus. Part of the rod structure of flagellar basal body.</text>
</comment>
<gene>
    <name evidence="7" type="primary">flgB</name>
    <name evidence="7" type="ORF">EMQ25_08320</name>
</gene>
<dbReference type="GO" id="GO:0071973">
    <property type="term" value="P:bacterial-type flagellum-dependent cell motility"/>
    <property type="evidence" value="ECO:0007669"/>
    <property type="project" value="InterPro"/>
</dbReference>
<evidence type="ECO:0000256" key="2">
    <source>
        <dbReference type="ARBA" id="ARBA00009677"/>
    </source>
</evidence>
<evidence type="ECO:0000313" key="8">
    <source>
        <dbReference type="Proteomes" id="UP000281547"/>
    </source>
</evidence>
<evidence type="ECO:0000313" key="7">
    <source>
        <dbReference type="EMBL" id="RUT33117.1"/>
    </source>
</evidence>
<evidence type="ECO:0000256" key="4">
    <source>
        <dbReference type="ARBA" id="ARBA00023143"/>
    </source>
</evidence>
<dbReference type="InterPro" id="IPR006300">
    <property type="entry name" value="FlgB"/>
</dbReference>
<comment type="similarity">
    <text evidence="2 6">Belongs to the flagella basal body rod proteins family.</text>
</comment>
<keyword evidence="4 6" id="KW-0975">Bacterial flagellum</keyword>
<evidence type="ECO:0000256" key="1">
    <source>
        <dbReference type="ARBA" id="ARBA00004117"/>
    </source>
</evidence>
<evidence type="ECO:0000256" key="5">
    <source>
        <dbReference type="ARBA" id="ARBA00024934"/>
    </source>
</evidence>
<comment type="caution">
    <text evidence="7">The sequence shown here is derived from an EMBL/GenBank/DDBJ whole genome shotgun (WGS) entry which is preliminary data.</text>
</comment>
<sequence length="133" mass="14351">MSLAKLPIFTALADKMRWHQTRQGLLAENVANADTPGYRGRDLTPFSFDTQLRTAGTMQTATTRPGHIAASAGGASGFGESRLNNFEITPAGNGVTLEDEMMKVTSNQLDYQAATSLYTKSIKIIRTALGRQA</sequence>
<organism evidence="7 8">
    <name type="scientific">Arsenicitalea aurantiaca</name>
    <dbReference type="NCBI Taxonomy" id="1783274"/>
    <lineage>
        <taxon>Bacteria</taxon>
        <taxon>Pseudomonadati</taxon>
        <taxon>Pseudomonadota</taxon>
        <taxon>Alphaproteobacteria</taxon>
        <taxon>Hyphomicrobiales</taxon>
        <taxon>Devosiaceae</taxon>
        <taxon>Arsenicitalea</taxon>
    </lineage>
</organism>
<keyword evidence="8" id="KW-1185">Reference proteome</keyword>
<accession>A0A433XG71</accession>
<protein>
    <recommendedName>
        <fullName evidence="3 6">Flagellar basal body rod protein FlgB</fullName>
    </recommendedName>
</protein>
<proteinExistence type="inferred from homology"/>
<dbReference type="AlphaFoldDB" id="A0A433XG71"/>
<dbReference type="GO" id="GO:0030694">
    <property type="term" value="C:bacterial-type flagellum basal body, rod"/>
    <property type="evidence" value="ECO:0007669"/>
    <property type="project" value="InterPro"/>
</dbReference>
<evidence type="ECO:0000256" key="6">
    <source>
        <dbReference type="PIRNR" id="PIRNR002889"/>
    </source>
</evidence>
<dbReference type="OrthoDB" id="9788334at2"/>
<dbReference type="Proteomes" id="UP000281547">
    <property type="component" value="Unassembled WGS sequence"/>
</dbReference>
<keyword evidence="7" id="KW-0282">Flagellum</keyword>
<dbReference type="EMBL" id="RZNJ01000002">
    <property type="protein sequence ID" value="RUT33117.1"/>
    <property type="molecule type" value="Genomic_DNA"/>
</dbReference>
<name>A0A433XG71_9HYPH</name>
<keyword evidence="7" id="KW-0966">Cell projection</keyword>
<comment type="subunit">
    <text evidence="6">The basal body constitutes a major portion of the flagellar organelle and consists of a number of rings mounted on a central rod.</text>
</comment>
<reference evidence="7 8" key="1">
    <citation type="journal article" date="2016" name="Int. J. Syst. Evol. Microbiol.">
        <title>Arsenicitalea aurantiaca gen. nov., sp. nov., a new member of the family Hyphomicrobiaceae, isolated from high-arsenic sediment.</title>
        <authorList>
            <person name="Mu Y."/>
            <person name="Zhou L."/>
            <person name="Zeng X.C."/>
            <person name="Liu L."/>
            <person name="Pan Y."/>
            <person name="Chen X."/>
            <person name="Wang J."/>
            <person name="Li S."/>
            <person name="Li W.J."/>
            <person name="Wang Y."/>
        </authorList>
    </citation>
    <scope>NUCLEOTIDE SEQUENCE [LARGE SCALE GENOMIC DNA]</scope>
    <source>
        <strain evidence="7 8">42-50</strain>
    </source>
</reference>
<dbReference type="PIRSF" id="PIRSF002889">
    <property type="entry name" value="Rod_FlgB"/>
    <property type="match status" value="1"/>
</dbReference>
<dbReference type="NCBIfam" id="TIGR01396">
    <property type="entry name" value="FlgB"/>
    <property type="match status" value="1"/>
</dbReference>